<sequence>MNENVSDVQPNISLPEPSNIEAEQYENLASNTYPSHMTQPIYYPNSSPSPCSGCLDQSPCHPCAEKYPTMPMYSMGVQGMTPYIYPMGNQPINTNLQSMYSIESQGMNASMEPMHPMGVQGMNTNMEPMHPMGVQGMNANMEPIHPMGVQGGNANVNPLSYGKTQQINPNQPALTPNGVEGLTEYSHNLHPMETQELSSNMYPMHPMEMQHYAHDNVMPLMQAPYSMQPNQPNYYQTPNMYTMPGVTPMETMNSNFMMPNIEPSKLAEQAENFKYVPSLPTDLTNVFMRISPWVQYGLDEARSTNYKHAMEEIALISYLMGRGYDARTAHQIVESWEVDEMFPTEESDVNMNTQEEQTVLNEDD</sequence>
<name>A0ABT9J4Q7_9BACL</name>
<keyword evidence="2" id="KW-1185">Reference proteome</keyword>
<evidence type="ECO:0000313" key="1">
    <source>
        <dbReference type="EMBL" id="MDP5276593.1"/>
    </source>
</evidence>
<reference evidence="1 2" key="1">
    <citation type="submission" date="2023-08" db="EMBL/GenBank/DDBJ databases">
        <authorList>
            <person name="Park J.-S."/>
        </authorList>
    </citation>
    <scope>NUCLEOTIDE SEQUENCE [LARGE SCALE GENOMIC DNA]</scope>
    <source>
        <strain evidence="1 2">2205SS18-9</strain>
    </source>
</reference>
<dbReference type="EMBL" id="JAVAMP010000016">
    <property type="protein sequence ID" value="MDP5276593.1"/>
    <property type="molecule type" value="Genomic_DNA"/>
</dbReference>
<evidence type="ECO:0000313" key="2">
    <source>
        <dbReference type="Proteomes" id="UP001231941"/>
    </source>
</evidence>
<gene>
    <name evidence="1" type="ORF">Q5Y73_21085</name>
</gene>
<proteinExistence type="predicted"/>
<evidence type="ECO:0008006" key="3">
    <source>
        <dbReference type="Google" id="ProtNLM"/>
    </source>
</evidence>
<dbReference type="Proteomes" id="UP001231941">
    <property type="component" value="Unassembled WGS sequence"/>
</dbReference>
<comment type="caution">
    <text evidence="1">The sequence shown here is derived from an EMBL/GenBank/DDBJ whole genome shotgun (WGS) entry which is preliminary data.</text>
</comment>
<dbReference type="RefSeq" id="WP_305993901.1">
    <property type="nucleotide sequence ID" value="NZ_JAVAMP010000016.1"/>
</dbReference>
<organism evidence="1 2">
    <name type="scientific">Chengkuizengella axinellae</name>
    <dbReference type="NCBI Taxonomy" id="3064388"/>
    <lineage>
        <taxon>Bacteria</taxon>
        <taxon>Bacillati</taxon>
        <taxon>Bacillota</taxon>
        <taxon>Bacilli</taxon>
        <taxon>Bacillales</taxon>
        <taxon>Paenibacillaceae</taxon>
        <taxon>Chengkuizengella</taxon>
    </lineage>
</organism>
<protein>
    <recommendedName>
        <fullName evidence="3">Spore coat protein</fullName>
    </recommendedName>
</protein>
<accession>A0ABT9J4Q7</accession>